<dbReference type="PROSITE" id="PS50113">
    <property type="entry name" value="PAC"/>
    <property type="match status" value="1"/>
</dbReference>
<dbReference type="SUPFAM" id="SSF55073">
    <property type="entry name" value="Nucleotide cyclase"/>
    <property type="match status" value="1"/>
</dbReference>
<comment type="cofactor">
    <cofactor evidence="1">
        <name>Mg(2+)</name>
        <dbReference type="ChEBI" id="CHEBI:18420"/>
    </cofactor>
</comment>
<dbReference type="Gene3D" id="3.30.70.270">
    <property type="match status" value="1"/>
</dbReference>
<dbReference type="InterPro" id="IPR000700">
    <property type="entry name" value="PAS-assoc_C"/>
</dbReference>
<dbReference type="InterPro" id="IPR000014">
    <property type="entry name" value="PAS"/>
</dbReference>
<dbReference type="PANTHER" id="PTHR46663:SF4">
    <property type="entry name" value="DIGUANYLATE CYCLASE DGCT-RELATED"/>
    <property type="match status" value="1"/>
</dbReference>
<dbReference type="InterPro" id="IPR000160">
    <property type="entry name" value="GGDEF_dom"/>
</dbReference>
<dbReference type="InterPro" id="IPR001610">
    <property type="entry name" value="PAC"/>
</dbReference>
<dbReference type="PROSITE" id="PS50112">
    <property type="entry name" value="PAS"/>
    <property type="match status" value="1"/>
</dbReference>
<name>A0A1D8ITK2_9GAMM</name>
<dbReference type="CDD" id="cd00130">
    <property type="entry name" value="PAS"/>
    <property type="match status" value="2"/>
</dbReference>
<keyword evidence="6" id="KW-1185">Reference proteome</keyword>
<dbReference type="InterPro" id="IPR035965">
    <property type="entry name" value="PAS-like_dom_sf"/>
</dbReference>
<accession>A0A1D8ITK2</accession>
<dbReference type="NCBIfam" id="TIGR00229">
    <property type="entry name" value="sensory_box"/>
    <property type="match status" value="2"/>
</dbReference>
<evidence type="ECO:0000313" key="5">
    <source>
        <dbReference type="EMBL" id="AOU99654.1"/>
    </source>
</evidence>
<evidence type="ECO:0000259" key="4">
    <source>
        <dbReference type="PROSITE" id="PS50887"/>
    </source>
</evidence>
<dbReference type="PROSITE" id="PS50887">
    <property type="entry name" value="GGDEF"/>
    <property type="match status" value="1"/>
</dbReference>
<dbReference type="InterPro" id="IPR029787">
    <property type="entry name" value="Nucleotide_cyclase"/>
</dbReference>
<dbReference type="NCBIfam" id="TIGR00254">
    <property type="entry name" value="GGDEF"/>
    <property type="match status" value="1"/>
</dbReference>
<dbReference type="PANTHER" id="PTHR46663">
    <property type="entry name" value="DIGUANYLATE CYCLASE DGCT-RELATED"/>
    <property type="match status" value="1"/>
</dbReference>
<feature type="domain" description="PAC" evidence="3">
    <location>
        <begin position="197"/>
        <end position="249"/>
    </location>
</feature>
<evidence type="ECO:0000259" key="3">
    <source>
        <dbReference type="PROSITE" id="PS50113"/>
    </source>
</evidence>
<reference evidence="6" key="1">
    <citation type="submission" date="2016-09" db="EMBL/GenBank/DDBJ databases">
        <title>Acidihalobacter prosperus F5.</title>
        <authorList>
            <person name="Khaleque H.N."/>
            <person name="Ramsay J.P."/>
            <person name="Kaksonen A.H."/>
            <person name="Boxall N.J."/>
            <person name="Watkin E.L.J."/>
        </authorList>
    </citation>
    <scope>NUCLEOTIDE SEQUENCE [LARGE SCALE GENOMIC DNA]</scope>
    <source>
        <strain evidence="6">F5</strain>
    </source>
</reference>
<dbReference type="Pfam" id="PF00990">
    <property type="entry name" value="GGDEF"/>
    <property type="match status" value="1"/>
</dbReference>
<feature type="domain" description="PAS" evidence="2">
    <location>
        <begin position="126"/>
        <end position="190"/>
    </location>
</feature>
<dbReference type="Gene3D" id="3.30.450.20">
    <property type="entry name" value="PAS domain"/>
    <property type="match status" value="2"/>
</dbReference>
<evidence type="ECO:0008006" key="7">
    <source>
        <dbReference type="Google" id="ProtNLM"/>
    </source>
</evidence>
<evidence type="ECO:0000313" key="6">
    <source>
        <dbReference type="Proteomes" id="UP000095401"/>
    </source>
</evidence>
<dbReference type="SMART" id="SM00091">
    <property type="entry name" value="PAS"/>
    <property type="match status" value="2"/>
</dbReference>
<protein>
    <recommendedName>
        <fullName evidence="7">Diguanylate cyclase</fullName>
    </recommendedName>
</protein>
<gene>
    <name evidence="5" type="ORF">BI364_09395</name>
</gene>
<dbReference type="GO" id="GO:0006355">
    <property type="term" value="P:regulation of DNA-templated transcription"/>
    <property type="evidence" value="ECO:0007669"/>
    <property type="project" value="InterPro"/>
</dbReference>
<dbReference type="EMBL" id="CP017415">
    <property type="protein sequence ID" value="AOU99654.1"/>
    <property type="molecule type" value="Genomic_DNA"/>
</dbReference>
<dbReference type="CDD" id="cd01949">
    <property type="entry name" value="GGDEF"/>
    <property type="match status" value="1"/>
</dbReference>
<dbReference type="InterPro" id="IPR013767">
    <property type="entry name" value="PAS_fold"/>
</dbReference>
<dbReference type="KEGG" id="aprs:BI364_09395"/>
<dbReference type="SMART" id="SM00267">
    <property type="entry name" value="GGDEF"/>
    <property type="match status" value="1"/>
</dbReference>
<dbReference type="GO" id="GO:0003824">
    <property type="term" value="F:catalytic activity"/>
    <property type="evidence" value="ECO:0007669"/>
    <property type="project" value="UniProtKB-ARBA"/>
</dbReference>
<sequence>MTVGDAENLAFDGLPVPVVRVRGAVLRYVNPAALEMLEADSPDAVLGRSILDFVHPLDRVRIAKRLSRLEDKARRYRGVEMLIRTCRGELRGVSISATAASLPEDGVVAVAVDITRRRMKTYLRETERNVVRLFENTTDIYYRIDAQGKLLMASPAVERILGYHCDELLGRDSSIFYADPKDRDALIEVLLRDKRIADYEVRLRGKQGQLVDVSISSHALFDDEGNYIAVEGVIRDLTERKQLERRLRVLATADELTGICNRRVFFERATAALQRTQRQRRPMGLMILDIDWFKKINDRFGHLGGDGALRAFAKAVGSELRDVDLFGRLGGEEFGIVLEDCPVSEAQTVGERIRVCIENLRLTPREGEQLRMTVSIGATACQAEDVRIEALFERADRALYQAKQAGRNCIRWEGGGG</sequence>
<dbReference type="FunFam" id="3.30.70.270:FF:000001">
    <property type="entry name" value="Diguanylate cyclase domain protein"/>
    <property type="match status" value="1"/>
</dbReference>
<proteinExistence type="predicted"/>
<dbReference type="Pfam" id="PF00989">
    <property type="entry name" value="PAS"/>
    <property type="match status" value="1"/>
</dbReference>
<organism evidence="5 6">
    <name type="scientific">Acidihalobacter yilgarnensis</name>
    <dbReference type="NCBI Taxonomy" id="2819280"/>
    <lineage>
        <taxon>Bacteria</taxon>
        <taxon>Pseudomonadati</taxon>
        <taxon>Pseudomonadota</taxon>
        <taxon>Gammaproteobacteria</taxon>
        <taxon>Chromatiales</taxon>
        <taxon>Ectothiorhodospiraceae</taxon>
        <taxon>Acidihalobacter</taxon>
    </lineage>
</organism>
<dbReference type="SUPFAM" id="SSF55785">
    <property type="entry name" value="PYP-like sensor domain (PAS domain)"/>
    <property type="match status" value="2"/>
</dbReference>
<dbReference type="Proteomes" id="UP000095401">
    <property type="component" value="Chromosome"/>
</dbReference>
<dbReference type="InterPro" id="IPR043128">
    <property type="entry name" value="Rev_trsase/Diguanyl_cyclase"/>
</dbReference>
<dbReference type="AlphaFoldDB" id="A0A1D8ITK2"/>
<feature type="domain" description="GGDEF" evidence="4">
    <location>
        <begin position="281"/>
        <end position="415"/>
    </location>
</feature>
<dbReference type="SMART" id="SM00086">
    <property type="entry name" value="PAC"/>
    <property type="match status" value="1"/>
</dbReference>
<evidence type="ECO:0000256" key="1">
    <source>
        <dbReference type="ARBA" id="ARBA00001946"/>
    </source>
</evidence>
<dbReference type="Pfam" id="PF13426">
    <property type="entry name" value="PAS_9"/>
    <property type="match status" value="1"/>
</dbReference>
<evidence type="ECO:0000259" key="2">
    <source>
        <dbReference type="PROSITE" id="PS50112"/>
    </source>
</evidence>
<dbReference type="InterPro" id="IPR052163">
    <property type="entry name" value="DGC-Regulatory_Protein"/>
</dbReference>